<comment type="caution">
    <text evidence="2">The sequence shown here is derived from an EMBL/GenBank/DDBJ whole genome shotgun (WGS) entry which is preliminary data.</text>
</comment>
<evidence type="ECO:0000313" key="3">
    <source>
        <dbReference type="Proteomes" id="UP000324222"/>
    </source>
</evidence>
<proteinExistence type="predicted"/>
<keyword evidence="3" id="KW-1185">Reference proteome</keyword>
<protein>
    <submittedName>
        <fullName evidence="2">Uncharacterized protein</fullName>
    </submittedName>
</protein>
<reference evidence="2 3" key="1">
    <citation type="submission" date="2019-05" db="EMBL/GenBank/DDBJ databases">
        <title>Another draft genome of Portunus trituberculatus and its Hox gene families provides insights of decapod evolution.</title>
        <authorList>
            <person name="Jeong J.-H."/>
            <person name="Song I."/>
            <person name="Kim S."/>
            <person name="Choi T."/>
            <person name="Kim D."/>
            <person name="Ryu S."/>
            <person name="Kim W."/>
        </authorList>
    </citation>
    <scope>NUCLEOTIDE SEQUENCE [LARGE SCALE GENOMIC DNA]</scope>
    <source>
        <tissue evidence="2">Muscle</tissue>
    </source>
</reference>
<gene>
    <name evidence="2" type="ORF">E2C01_098373</name>
</gene>
<sequence length="89" mass="9565">MNLAVNSTCLVCCRLFALRQASRRAPLRPPADIKGQGRAGAAREVDKGGSSNVSLCPFINLGCKFVFHLKAKVKALDWPARRVVAARSG</sequence>
<dbReference type="AlphaFoldDB" id="A0A5B7KCQ7"/>
<dbReference type="Proteomes" id="UP000324222">
    <property type="component" value="Unassembled WGS sequence"/>
</dbReference>
<name>A0A5B7KCQ7_PORTR</name>
<organism evidence="2 3">
    <name type="scientific">Portunus trituberculatus</name>
    <name type="common">Swimming crab</name>
    <name type="synonym">Neptunus trituberculatus</name>
    <dbReference type="NCBI Taxonomy" id="210409"/>
    <lineage>
        <taxon>Eukaryota</taxon>
        <taxon>Metazoa</taxon>
        <taxon>Ecdysozoa</taxon>
        <taxon>Arthropoda</taxon>
        <taxon>Crustacea</taxon>
        <taxon>Multicrustacea</taxon>
        <taxon>Malacostraca</taxon>
        <taxon>Eumalacostraca</taxon>
        <taxon>Eucarida</taxon>
        <taxon>Decapoda</taxon>
        <taxon>Pleocyemata</taxon>
        <taxon>Brachyura</taxon>
        <taxon>Eubrachyura</taxon>
        <taxon>Portunoidea</taxon>
        <taxon>Portunidae</taxon>
        <taxon>Portuninae</taxon>
        <taxon>Portunus</taxon>
    </lineage>
</organism>
<accession>A0A5B7KCQ7</accession>
<dbReference type="EMBL" id="VSRR010133036">
    <property type="protein sequence ID" value="MPD02769.1"/>
    <property type="molecule type" value="Genomic_DNA"/>
</dbReference>
<feature type="region of interest" description="Disordered" evidence="1">
    <location>
        <begin position="27"/>
        <end position="50"/>
    </location>
</feature>
<evidence type="ECO:0000313" key="2">
    <source>
        <dbReference type="EMBL" id="MPD02769.1"/>
    </source>
</evidence>
<evidence type="ECO:0000256" key="1">
    <source>
        <dbReference type="SAM" id="MobiDB-lite"/>
    </source>
</evidence>